<dbReference type="EMBL" id="BA000045">
    <property type="protein sequence ID" value="BAC91505.1"/>
    <property type="molecule type" value="Genomic_DNA"/>
</dbReference>
<organism evidence="1 2">
    <name type="scientific">Gloeobacter violaceus (strain ATCC 29082 / PCC 7421)</name>
    <dbReference type="NCBI Taxonomy" id="251221"/>
    <lineage>
        <taxon>Bacteria</taxon>
        <taxon>Bacillati</taxon>
        <taxon>Cyanobacteriota</taxon>
        <taxon>Cyanophyceae</taxon>
        <taxon>Gloeobacterales</taxon>
        <taxon>Gloeobacteraceae</taxon>
        <taxon>Gloeobacter</taxon>
    </lineage>
</organism>
<gene>
    <name evidence="1" type="ordered locus">gsr3564</name>
</gene>
<reference evidence="1 2" key="2">
    <citation type="journal article" date="2003" name="DNA Res.">
        <title>Complete genome structure of Gloeobacter violaceus PCC 7421, a cyanobacterium that lacks thylakoids (supplement).</title>
        <authorList>
            <person name="Nakamura Y."/>
            <person name="Kaneko T."/>
            <person name="Sato S."/>
            <person name="Mimuro M."/>
            <person name="Miyashita H."/>
            <person name="Tsuchiya T."/>
            <person name="Sasamoto S."/>
            <person name="Watanabe A."/>
            <person name="Kawashima K."/>
            <person name="Kishida Y."/>
            <person name="Kiyokawa C."/>
            <person name="Kohara M."/>
            <person name="Matsumoto M."/>
            <person name="Matsuno A."/>
            <person name="Nakazaki N."/>
            <person name="Shimpo S."/>
            <person name="Takeuchi C."/>
            <person name="Yamada M."/>
            <person name="Tabata S."/>
        </authorList>
    </citation>
    <scope>NUCLEOTIDE SEQUENCE [LARGE SCALE GENOMIC DNA]</scope>
    <source>
        <strain evidence="2">ATCC 29082 / PCC 7421</strain>
    </source>
</reference>
<evidence type="ECO:0000313" key="2">
    <source>
        <dbReference type="Proteomes" id="UP000000557"/>
    </source>
</evidence>
<keyword evidence="2" id="KW-1185">Reference proteome</keyword>
<dbReference type="HOGENOM" id="CLU_2665938_0_0_3"/>
<dbReference type="PhylomeDB" id="Q7NFG1"/>
<proteinExistence type="predicted"/>
<dbReference type="Proteomes" id="UP000000557">
    <property type="component" value="Chromosome"/>
</dbReference>
<dbReference type="EnsemblBacteria" id="BAC91505">
    <property type="protein sequence ID" value="BAC91505"/>
    <property type="gene ID" value="BAC91505"/>
</dbReference>
<dbReference type="InParanoid" id="Q7NFG1"/>
<dbReference type="RefSeq" id="WP_011143553.1">
    <property type="nucleotide sequence ID" value="NC_005125.1"/>
</dbReference>
<accession>Q7NFG1</accession>
<dbReference type="KEGG" id="gvi:gsr3564"/>
<dbReference type="AlphaFoldDB" id="Q7NFG1"/>
<sequence length="75" mass="8642">MGSMKYRGWTIATSKASEGFVALLTDPDGKRFDEPLVFLASPELAELYARNFINWYIDLEEERRMTEGSMRTSMI</sequence>
<protein>
    <submittedName>
        <fullName evidence="1">Gsr3564 protein</fullName>
    </submittedName>
</protein>
<dbReference type="STRING" id="251221.gene:10761079"/>
<name>Q7NFG1_GLOVI</name>
<reference evidence="1 2" key="1">
    <citation type="journal article" date="2003" name="DNA Res.">
        <title>Complete genome structure of Gloeobacter violaceus PCC 7421, a cyanobacterium that lacks thylakoids.</title>
        <authorList>
            <person name="Nakamura Y."/>
            <person name="Kaneko T."/>
            <person name="Sato S."/>
            <person name="Mimuro M."/>
            <person name="Miyashita H."/>
            <person name="Tsuchiya T."/>
            <person name="Sasamoto S."/>
            <person name="Watanabe A."/>
            <person name="Kawashima K."/>
            <person name="Kishida Y."/>
            <person name="Kiyokawa C."/>
            <person name="Kohara M."/>
            <person name="Matsumoto M."/>
            <person name="Matsuno A."/>
            <person name="Nakazaki N."/>
            <person name="Shimpo S."/>
            <person name="Takeuchi C."/>
            <person name="Yamada M."/>
            <person name="Tabata S."/>
        </authorList>
    </citation>
    <scope>NUCLEOTIDE SEQUENCE [LARGE SCALE GENOMIC DNA]</scope>
    <source>
        <strain evidence="2">ATCC 29082 / PCC 7421</strain>
    </source>
</reference>
<evidence type="ECO:0000313" key="1">
    <source>
        <dbReference type="EMBL" id="BAC91505.1"/>
    </source>
</evidence>